<evidence type="ECO:0000256" key="1">
    <source>
        <dbReference type="ARBA" id="ARBA00022737"/>
    </source>
</evidence>
<dbReference type="InterPro" id="IPR035914">
    <property type="entry name" value="Sperma_CUB_dom_sf"/>
</dbReference>
<dbReference type="PANTHER" id="PTHR24251:SF30">
    <property type="entry name" value="MEMBRANE FRIZZLED-RELATED PROTEIN"/>
    <property type="match status" value="1"/>
</dbReference>
<feature type="domain" description="CUB" evidence="5">
    <location>
        <begin position="215"/>
        <end position="350"/>
    </location>
</feature>
<dbReference type="Proteomes" id="UP000186922">
    <property type="component" value="Unassembled WGS sequence"/>
</dbReference>
<comment type="caution">
    <text evidence="6">The sequence shown here is derived from an EMBL/GenBank/DDBJ whole genome shotgun (WGS) entry which is preliminary data.</text>
</comment>
<dbReference type="STRING" id="947166.A0A1D1UPI4"/>
<evidence type="ECO:0000256" key="2">
    <source>
        <dbReference type="ARBA" id="ARBA00023157"/>
    </source>
</evidence>
<feature type="signal peptide" evidence="4">
    <location>
        <begin position="1"/>
        <end position="24"/>
    </location>
</feature>
<evidence type="ECO:0000256" key="3">
    <source>
        <dbReference type="PROSITE-ProRule" id="PRU00059"/>
    </source>
</evidence>
<dbReference type="InterPro" id="IPR000859">
    <property type="entry name" value="CUB_dom"/>
</dbReference>
<dbReference type="PANTHER" id="PTHR24251">
    <property type="entry name" value="OVOCHYMASE-RELATED"/>
    <property type="match status" value="1"/>
</dbReference>
<keyword evidence="1" id="KW-0677">Repeat</keyword>
<comment type="caution">
    <text evidence="3">Lacks conserved residue(s) required for the propagation of feature annotation.</text>
</comment>
<evidence type="ECO:0000313" key="6">
    <source>
        <dbReference type="EMBL" id="GAU91636.1"/>
    </source>
</evidence>
<feature type="domain" description="CUB" evidence="5">
    <location>
        <begin position="349"/>
        <end position="470"/>
    </location>
</feature>
<dbReference type="EMBL" id="BDGG01000002">
    <property type="protein sequence ID" value="GAU91636.1"/>
    <property type="molecule type" value="Genomic_DNA"/>
</dbReference>
<evidence type="ECO:0000259" key="5">
    <source>
        <dbReference type="PROSITE" id="PS01180"/>
    </source>
</evidence>
<dbReference type="AlphaFoldDB" id="A0A1D1UPI4"/>
<dbReference type="CDD" id="cd00041">
    <property type="entry name" value="CUB"/>
    <property type="match status" value="4"/>
</dbReference>
<keyword evidence="2" id="KW-1015">Disulfide bond</keyword>
<reference evidence="6 7" key="1">
    <citation type="journal article" date="2016" name="Nat. Commun.">
        <title>Extremotolerant tardigrade genome and improved radiotolerance of human cultured cells by tardigrade-unique protein.</title>
        <authorList>
            <person name="Hashimoto T."/>
            <person name="Horikawa D.D."/>
            <person name="Saito Y."/>
            <person name="Kuwahara H."/>
            <person name="Kozuka-Hata H."/>
            <person name="Shin-I T."/>
            <person name="Minakuchi Y."/>
            <person name="Ohishi K."/>
            <person name="Motoyama A."/>
            <person name="Aizu T."/>
            <person name="Enomoto A."/>
            <person name="Kondo K."/>
            <person name="Tanaka S."/>
            <person name="Hara Y."/>
            <person name="Koshikawa S."/>
            <person name="Sagara H."/>
            <person name="Miura T."/>
            <person name="Yokobori S."/>
            <person name="Miyagawa K."/>
            <person name="Suzuki Y."/>
            <person name="Kubo T."/>
            <person name="Oyama M."/>
            <person name="Kohara Y."/>
            <person name="Fujiyama A."/>
            <person name="Arakawa K."/>
            <person name="Katayama T."/>
            <person name="Toyoda A."/>
            <person name="Kunieda T."/>
        </authorList>
    </citation>
    <scope>NUCLEOTIDE SEQUENCE [LARGE SCALE GENOMIC DNA]</scope>
    <source>
        <strain evidence="6 7">YOKOZUNA-1</strain>
    </source>
</reference>
<feature type="domain" description="CUB" evidence="5">
    <location>
        <begin position="35"/>
        <end position="157"/>
    </location>
</feature>
<feature type="domain" description="CUB" evidence="5">
    <location>
        <begin position="487"/>
        <end position="592"/>
    </location>
</feature>
<dbReference type="Gene3D" id="2.60.120.290">
    <property type="entry name" value="Spermadhesin, CUB domain"/>
    <property type="match status" value="4"/>
</dbReference>
<keyword evidence="4" id="KW-0732">Signal</keyword>
<sequence length="633" mass="70492">MGCWLMQLLIFYFRLTLLGSACRAVFVQSTSNDGCGPSSYSLATGANVTLRSPGYPASYPDNLWCETTITAPAGSVLRFRYQWFELERLTSIFGRCHDQLKLKETVNGVEYVTPHAVSCGVLATPMEITSRTNQVSVTFTSDDSRRYRGYEIIVDVVTPRQLPISSFVSLYPDFAQRYVDTVENWIAAADDDASVDVNVPTTPAPGTSTIRPTTSGSYLRLQLLLHQLPITVSYDTVRYFTSINYPADYPASTTYTREIIGPAGSQLVFDSVNFALEESYGGYTSCRYDILTIDEPHDLLMSYLSFDSSGRYCGTKGPQNLTIPNNRASLFFKSDATGQDRGFNISVRAVGVYQLINVTANATASFTSPNFPQPYPRDTNRTYEFAAPEGHYLVFKVQSFSLEYDSSCQYDSLQFNELDPATKAYTRPLGKPFCGFKGPSLQSSTNRVAAYFFTDSYQHHAGFNITVTAIPNKPMPIRVPADGGVYITSPNYPDSYPTFVNVTYDIKAPEGYRIRFDVVAFNLEGPFMKGECPHDHVRFFERVNKVVKMLGTKYCSLEGPDELLSETNHVRMVFQSDFSVNHSGFNISAYPVKIEPVARPPVSCAGFALKLCQVPLLLFLVLEALLFSKSILP</sequence>
<name>A0A1D1UPI4_RAMVA</name>
<dbReference type="SMART" id="SM00042">
    <property type="entry name" value="CUB"/>
    <property type="match status" value="4"/>
</dbReference>
<dbReference type="Pfam" id="PF00431">
    <property type="entry name" value="CUB"/>
    <property type="match status" value="4"/>
</dbReference>
<protein>
    <recommendedName>
        <fullName evidence="5">CUB domain-containing protein</fullName>
    </recommendedName>
</protein>
<organism evidence="6 7">
    <name type="scientific">Ramazzottius varieornatus</name>
    <name type="common">Water bear</name>
    <name type="synonym">Tardigrade</name>
    <dbReference type="NCBI Taxonomy" id="947166"/>
    <lineage>
        <taxon>Eukaryota</taxon>
        <taxon>Metazoa</taxon>
        <taxon>Ecdysozoa</taxon>
        <taxon>Tardigrada</taxon>
        <taxon>Eutardigrada</taxon>
        <taxon>Parachela</taxon>
        <taxon>Hypsibioidea</taxon>
        <taxon>Ramazzottiidae</taxon>
        <taxon>Ramazzottius</taxon>
    </lineage>
</organism>
<feature type="chain" id="PRO_5008897452" description="CUB domain-containing protein" evidence="4">
    <location>
        <begin position="25"/>
        <end position="633"/>
    </location>
</feature>
<evidence type="ECO:0000256" key="4">
    <source>
        <dbReference type="SAM" id="SignalP"/>
    </source>
</evidence>
<dbReference type="OrthoDB" id="10009301at2759"/>
<gene>
    <name evidence="6" type="primary">RvY_03857-1</name>
    <name evidence="6" type="synonym">RvY_03857.1</name>
    <name evidence="6" type="ORF">RvY_03857</name>
</gene>
<proteinExistence type="predicted"/>
<keyword evidence="7" id="KW-1185">Reference proteome</keyword>
<dbReference type="PROSITE" id="PS01180">
    <property type="entry name" value="CUB"/>
    <property type="match status" value="4"/>
</dbReference>
<accession>A0A1D1UPI4</accession>
<dbReference type="SUPFAM" id="SSF49854">
    <property type="entry name" value="Spermadhesin, CUB domain"/>
    <property type="match status" value="4"/>
</dbReference>
<evidence type="ECO:0000313" key="7">
    <source>
        <dbReference type="Proteomes" id="UP000186922"/>
    </source>
</evidence>